<dbReference type="OrthoDB" id="9813151at2"/>
<dbReference type="GO" id="GO:0016036">
    <property type="term" value="P:cellular response to phosphate starvation"/>
    <property type="evidence" value="ECO:0007669"/>
    <property type="project" value="TreeGrafter"/>
</dbReference>
<dbReference type="InterPro" id="IPR036097">
    <property type="entry name" value="HisK_dim/P_sf"/>
</dbReference>
<gene>
    <name evidence="13" type="ORF">LrDSM24759_03480</name>
</gene>
<accession>A0A2Z6T663</accession>
<evidence type="ECO:0000313" key="13">
    <source>
        <dbReference type="EMBL" id="GBG04434.1"/>
    </source>
</evidence>
<dbReference type="EMBL" id="BFBY01000002">
    <property type="protein sequence ID" value="GBG04434.1"/>
    <property type="molecule type" value="Genomic_DNA"/>
</dbReference>
<evidence type="ECO:0000256" key="6">
    <source>
        <dbReference type="ARBA" id="ARBA00022692"/>
    </source>
</evidence>
<evidence type="ECO:0000256" key="4">
    <source>
        <dbReference type="ARBA" id="ARBA00022475"/>
    </source>
</evidence>
<dbReference type="InterPro" id="IPR050351">
    <property type="entry name" value="BphY/WalK/GraS-like"/>
</dbReference>
<keyword evidence="14" id="KW-1185">Reference proteome</keyword>
<dbReference type="SMART" id="SM00387">
    <property type="entry name" value="HATPase_c"/>
    <property type="match status" value="1"/>
</dbReference>
<dbReference type="InterPro" id="IPR003661">
    <property type="entry name" value="HisK_dim/P_dom"/>
</dbReference>
<keyword evidence="10 11" id="KW-0472">Membrane</keyword>
<dbReference type="InterPro" id="IPR003594">
    <property type="entry name" value="HATPase_dom"/>
</dbReference>
<dbReference type="PANTHER" id="PTHR45453">
    <property type="entry name" value="PHOSPHATE REGULON SENSOR PROTEIN PHOR"/>
    <property type="match status" value="1"/>
</dbReference>
<keyword evidence="7 13" id="KW-0418">Kinase</keyword>
<evidence type="ECO:0000259" key="12">
    <source>
        <dbReference type="PROSITE" id="PS50109"/>
    </source>
</evidence>
<evidence type="ECO:0000256" key="11">
    <source>
        <dbReference type="SAM" id="Phobius"/>
    </source>
</evidence>
<dbReference type="SMART" id="SM00388">
    <property type="entry name" value="HisKA"/>
    <property type="match status" value="1"/>
</dbReference>
<name>A0A2Z6T663_9LACO</name>
<dbReference type="Pfam" id="PF02518">
    <property type="entry name" value="HATPase_c"/>
    <property type="match status" value="1"/>
</dbReference>
<keyword evidence="4" id="KW-1003">Cell membrane</keyword>
<feature type="transmembrane region" description="Helical" evidence="11">
    <location>
        <begin position="7"/>
        <end position="33"/>
    </location>
</feature>
<dbReference type="PROSITE" id="PS50109">
    <property type="entry name" value="HIS_KIN"/>
    <property type="match status" value="1"/>
</dbReference>
<sequence>MIQKFRWHFIFLSITSLFIVLIFTFGGLLGITYHQNRSEEERVMTALVKNDGGLTPRNASPVLGEDGGLNNSLLRGPYNPEQVFQYRYFTVQVDPNGQLTLQNNDGKNRVNQDLVFKKSQQIIDKNNKSGQVRIDDNIYAYRQSKTKTGQKIIIFLNETLIFNRYWTLLRISIFFGITALLVFALVLILLSGKAIKPIVETYNKQKEFITNAGHELKTPLSIISANTEMEEMLGDNSEWNQSTKEQVVRLQNLINRLIAIARTREQQDLTLSRIDFSQVVETSAHSFKSVMEKDHLDYQVDVTSDLFVNAEPHSLTEVVNILIDNAAKYCDANGKVIVSLQKSRLGKTAVLKVANTFANGKRVNYRRFFDRFYRGDQSHNSQKKGYGIGLAMTADIVQLFGGKISVHWKDGMIYFNINLKLVK</sequence>
<feature type="transmembrane region" description="Helical" evidence="11">
    <location>
        <begin position="165"/>
        <end position="190"/>
    </location>
</feature>
<reference evidence="14" key="1">
    <citation type="submission" date="2018-03" db="EMBL/GenBank/DDBJ databases">
        <title>New taxa in the Lactobacillus gasseri group.</title>
        <authorList>
            <person name="Tanizawa Y."/>
            <person name="Tohno M."/>
            <person name="Endo A."/>
            <person name="Arita M."/>
        </authorList>
    </citation>
    <scope>NUCLEOTIDE SEQUENCE [LARGE SCALE GENOMIC DNA]</scope>
    <source>
        <strain evidence="14">DSM 24759</strain>
    </source>
</reference>
<evidence type="ECO:0000256" key="3">
    <source>
        <dbReference type="ARBA" id="ARBA00012438"/>
    </source>
</evidence>
<evidence type="ECO:0000256" key="10">
    <source>
        <dbReference type="ARBA" id="ARBA00023136"/>
    </source>
</evidence>
<evidence type="ECO:0000256" key="7">
    <source>
        <dbReference type="ARBA" id="ARBA00022777"/>
    </source>
</evidence>
<dbReference type="GO" id="GO:0005886">
    <property type="term" value="C:plasma membrane"/>
    <property type="evidence" value="ECO:0007669"/>
    <property type="project" value="UniProtKB-SubCell"/>
</dbReference>
<evidence type="ECO:0000256" key="9">
    <source>
        <dbReference type="ARBA" id="ARBA00023012"/>
    </source>
</evidence>
<comment type="subcellular location">
    <subcellularLocation>
        <location evidence="2">Cell membrane</location>
        <topology evidence="2">Multi-pass membrane protein</topology>
    </subcellularLocation>
</comment>
<keyword evidence="5" id="KW-0808">Transferase</keyword>
<proteinExistence type="predicted"/>
<feature type="domain" description="Histidine kinase" evidence="12">
    <location>
        <begin position="211"/>
        <end position="423"/>
    </location>
</feature>
<dbReference type="Gene3D" id="1.10.287.130">
    <property type="match status" value="1"/>
</dbReference>
<dbReference type="Gene3D" id="3.30.565.10">
    <property type="entry name" value="Histidine kinase-like ATPase, C-terminal domain"/>
    <property type="match status" value="1"/>
</dbReference>
<evidence type="ECO:0000256" key="2">
    <source>
        <dbReference type="ARBA" id="ARBA00004651"/>
    </source>
</evidence>
<evidence type="ECO:0000313" key="14">
    <source>
        <dbReference type="Proteomes" id="UP000257317"/>
    </source>
</evidence>
<dbReference type="CDD" id="cd00075">
    <property type="entry name" value="HATPase"/>
    <property type="match status" value="1"/>
</dbReference>
<dbReference type="Pfam" id="PF00512">
    <property type="entry name" value="HisKA"/>
    <property type="match status" value="1"/>
</dbReference>
<dbReference type="GO" id="GO:0004721">
    <property type="term" value="F:phosphoprotein phosphatase activity"/>
    <property type="evidence" value="ECO:0007669"/>
    <property type="project" value="TreeGrafter"/>
</dbReference>
<dbReference type="CDD" id="cd00082">
    <property type="entry name" value="HisKA"/>
    <property type="match status" value="1"/>
</dbReference>
<dbReference type="GO" id="GO:0000155">
    <property type="term" value="F:phosphorelay sensor kinase activity"/>
    <property type="evidence" value="ECO:0007669"/>
    <property type="project" value="InterPro"/>
</dbReference>
<evidence type="ECO:0000256" key="8">
    <source>
        <dbReference type="ARBA" id="ARBA00022989"/>
    </source>
</evidence>
<dbReference type="InterPro" id="IPR005467">
    <property type="entry name" value="His_kinase_dom"/>
</dbReference>
<comment type="catalytic activity">
    <reaction evidence="1">
        <text>ATP + protein L-histidine = ADP + protein N-phospho-L-histidine.</text>
        <dbReference type="EC" id="2.7.13.3"/>
    </reaction>
</comment>
<dbReference type="SUPFAM" id="SSF47384">
    <property type="entry name" value="Homodimeric domain of signal transducing histidine kinase"/>
    <property type="match status" value="1"/>
</dbReference>
<dbReference type="EC" id="2.7.13.3" evidence="3"/>
<keyword evidence="6 11" id="KW-0812">Transmembrane</keyword>
<comment type="caution">
    <text evidence="13">The sequence shown here is derived from an EMBL/GenBank/DDBJ whole genome shotgun (WGS) entry which is preliminary data.</text>
</comment>
<protein>
    <recommendedName>
        <fullName evidence="3">histidine kinase</fullName>
        <ecNumber evidence="3">2.7.13.3</ecNumber>
    </recommendedName>
</protein>
<keyword evidence="9" id="KW-0902">Two-component regulatory system</keyword>
<keyword evidence="8 11" id="KW-1133">Transmembrane helix</keyword>
<dbReference type="SUPFAM" id="SSF55874">
    <property type="entry name" value="ATPase domain of HSP90 chaperone/DNA topoisomerase II/histidine kinase"/>
    <property type="match status" value="1"/>
</dbReference>
<dbReference type="Proteomes" id="UP000257317">
    <property type="component" value="Unassembled WGS sequence"/>
</dbReference>
<evidence type="ECO:0000256" key="5">
    <source>
        <dbReference type="ARBA" id="ARBA00022679"/>
    </source>
</evidence>
<dbReference type="RefSeq" id="WP_117117782.1">
    <property type="nucleotide sequence ID" value="NZ_BFBY01000002.1"/>
</dbReference>
<evidence type="ECO:0000256" key="1">
    <source>
        <dbReference type="ARBA" id="ARBA00000085"/>
    </source>
</evidence>
<dbReference type="PANTHER" id="PTHR45453:SF2">
    <property type="entry name" value="HISTIDINE KINASE"/>
    <property type="match status" value="1"/>
</dbReference>
<dbReference type="AlphaFoldDB" id="A0A2Z6T663"/>
<dbReference type="InterPro" id="IPR036890">
    <property type="entry name" value="HATPase_C_sf"/>
</dbReference>
<organism evidence="13 14">
    <name type="scientific">Lactobacillus rodentium</name>
    <dbReference type="NCBI Taxonomy" id="947835"/>
    <lineage>
        <taxon>Bacteria</taxon>
        <taxon>Bacillati</taxon>
        <taxon>Bacillota</taxon>
        <taxon>Bacilli</taxon>
        <taxon>Lactobacillales</taxon>
        <taxon>Lactobacillaceae</taxon>
        <taxon>Lactobacillus</taxon>
    </lineage>
</organism>